<sequence>MTHIDTINMQSRLPRPPLSALPVITRIGSHQIPIQSQYHHHLQHQHQHQQQIPHSASGLGFGSNLAQDNGTPSSTPTKDKSAVFLYGPPTGTSLIYLESMLKQLLLKTPQNGWSYGVLLSDHTLQPRDRIRINGETVDSRVFERCAREFQRDLDKEGGYIGHRKKSTAKQRVENMLVNVALRVFDSQKVTAIAIAMAHPMPDTDALACASLEMQGASKETSAPSYRTIEQLVLDIYTPARIICGFEPLSEFLENLPESWCKSLGYLAQRPIHMISWPQPNAVQMQLLNLATVFGNTIELVQPLSSLPAAKDVQLGIYGSEQPQFAALALALCQAWAYHNGLLRLRTHTHGVGEYTTAMALSTMRQATKQTIPFSPFHAQNQTPLRDTPPWMLRGLSNACSQGQFYTMPLESAAQANWHYSWAETPSDFKRTGEWFGGVCQKNHANPRVLLIHLPESFISTVRCRRGGDGQWVSSDYREMLKSLYLPLRNIKWACCVFAADILYESNVIESNVPPVLSQYVLREYWSQISGQQTEQIFIAPSLASALKLIASTCATRINAMLDRSLPSSDYPSRTVSPVAGSQSTIFEHSSRRRPSQLLQPSSSGSNIMSMTTRPSRALSRATGLKSATSMDSLRESRRKFSLGMGNSGSESTISLPLKNPMATVSPGIAPMTAPMAGTIASASKVDVLVTGAKSFVQSTILVAQNQTCTP</sequence>
<dbReference type="EMBL" id="JANBPG010000153">
    <property type="protein sequence ID" value="KAJ1899434.1"/>
    <property type="molecule type" value="Genomic_DNA"/>
</dbReference>
<accession>A0ACC1IRB6</accession>
<name>A0ACC1IRB6_9FUNG</name>
<evidence type="ECO:0000313" key="1">
    <source>
        <dbReference type="EMBL" id="KAJ1899434.1"/>
    </source>
</evidence>
<reference evidence="1" key="1">
    <citation type="submission" date="2022-07" db="EMBL/GenBank/DDBJ databases">
        <title>Phylogenomic reconstructions and comparative analyses of Kickxellomycotina fungi.</title>
        <authorList>
            <person name="Reynolds N.K."/>
            <person name="Stajich J.E."/>
            <person name="Barry K."/>
            <person name="Grigoriev I.V."/>
            <person name="Crous P."/>
            <person name="Smith M.E."/>
        </authorList>
    </citation>
    <scope>NUCLEOTIDE SEQUENCE</scope>
    <source>
        <strain evidence="1">Benny 63K</strain>
    </source>
</reference>
<comment type="caution">
    <text evidence="1">The sequence shown here is derived from an EMBL/GenBank/DDBJ whole genome shotgun (WGS) entry which is preliminary data.</text>
</comment>
<organism evidence="1 2">
    <name type="scientific">Kickxella alabastrina</name>
    <dbReference type="NCBI Taxonomy" id="61397"/>
    <lineage>
        <taxon>Eukaryota</taxon>
        <taxon>Fungi</taxon>
        <taxon>Fungi incertae sedis</taxon>
        <taxon>Zoopagomycota</taxon>
        <taxon>Kickxellomycotina</taxon>
        <taxon>Kickxellomycetes</taxon>
        <taxon>Kickxellales</taxon>
        <taxon>Kickxellaceae</taxon>
        <taxon>Kickxella</taxon>
    </lineage>
</organism>
<proteinExistence type="predicted"/>
<gene>
    <name evidence="1" type="ORF">LPJ66_002114</name>
</gene>
<evidence type="ECO:0000313" key="2">
    <source>
        <dbReference type="Proteomes" id="UP001150581"/>
    </source>
</evidence>
<keyword evidence="2" id="KW-1185">Reference proteome</keyword>
<protein>
    <submittedName>
        <fullName evidence="1">Uncharacterized protein</fullName>
    </submittedName>
</protein>
<dbReference type="Proteomes" id="UP001150581">
    <property type="component" value="Unassembled WGS sequence"/>
</dbReference>